<evidence type="ECO:0000313" key="1">
    <source>
        <dbReference type="EMBL" id="JAH29477.1"/>
    </source>
</evidence>
<accession>A0A0E9RKY5</accession>
<sequence length="34" mass="3919">MVLISVQLINTHNPEPVVQKICMYLQAYSDTNVR</sequence>
<proteinExistence type="predicted"/>
<dbReference type="EMBL" id="GBXM01079100">
    <property type="protein sequence ID" value="JAH29477.1"/>
    <property type="molecule type" value="Transcribed_RNA"/>
</dbReference>
<reference evidence="1" key="2">
    <citation type="journal article" date="2015" name="Fish Shellfish Immunol.">
        <title>Early steps in the European eel (Anguilla anguilla)-Vibrio vulnificus interaction in the gills: Role of the RtxA13 toxin.</title>
        <authorList>
            <person name="Callol A."/>
            <person name="Pajuelo D."/>
            <person name="Ebbesson L."/>
            <person name="Teles M."/>
            <person name="MacKenzie S."/>
            <person name="Amaro C."/>
        </authorList>
    </citation>
    <scope>NUCLEOTIDE SEQUENCE</scope>
</reference>
<protein>
    <submittedName>
        <fullName evidence="1">Uncharacterized protein</fullName>
    </submittedName>
</protein>
<organism evidence="1">
    <name type="scientific">Anguilla anguilla</name>
    <name type="common">European freshwater eel</name>
    <name type="synonym">Muraena anguilla</name>
    <dbReference type="NCBI Taxonomy" id="7936"/>
    <lineage>
        <taxon>Eukaryota</taxon>
        <taxon>Metazoa</taxon>
        <taxon>Chordata</taxon>
        <taxon>Craniata</taxon>
        <taxon>Vertebrata</taxon>
        <taxon>Euteleostomi</taxon>
        <taxon>Actinopterygii</taxon>
        <taxon>Neopterygii</taxon>
        <taxon>Teleostei</taxon>
        <taxon>Anguilliformes</taxon>
        <taxon>Anguillidae</taxon>
        <taxon>Anguilla</taxon>
    </lineage>
</organism>
<reference evidence="1" key="1">
    <citation type="submission" date="2014-11" db="EMBL/GenBank/DDBJ databases">
        <authorList>
            <person name="Amaro Gonzalez C."/>
        </authorList>
    </citation>
    <scope>NUCLEOTIDE SEQUENCE</scope>
</reference>
<dbReference type="AlphaFoldDB" id="A0A0E9RKY5"/>
<name>A0A0E9RKY5_ANGAN</name>